<dbReference type="CDD" id="cd12797">
    <property type="entry name" value="M23_peptidase"/>
    <property type="match status" value="1"/>
</dbReference>
<evidence type="ECO:0000256" key="1">
    <source>
        <dbReference type="SAM" id="Phobius"/>
    </source>
</evidence>
<dbReference type="Gene3D" id="3.10.450.350">
    <property type="match status" value="1"/>
</dbReference>
<gene>
    <name evidence="3" type="ORF">GCM10010873_10910</name>
</gene>
<keyword evidence="4" id="KW-1185">Reference proteome</keyword>
<dbReference type="Gene3D" id="2.70.70.10">
    <property type="entry name" value="Glucose Permease (Domain IIA)"/>
    <property type="match status" value="1"/>
</dbReference>
<comment type="caution">
    <text evidence="3">The sequence shown here is derived from an EMBL/GenBank/DDBJ whole genome shotgun (WGS) entry which is preliminary data.</text>
</comment>
<keyword evidence="1" id="KW-0812">Transmembrane</keyword>
<feature type="domain" description="M23ase beta-sheet core" evidence="2">
    <location>
        <begin position="460"/>
        <end position="556"/>
    </location>
</feature>
<reference evidence="3 4" key="1">
    <citation type="journal article" date="2014" name="Int. J. Syst. Evol. Microbiol.">
        <title>Complete genome sequence of Corynebacterium casei LMG S-19264T (=DSM 44701T), isolated from a smear-ripened cheese.</title>
        <authorList>
            <consortium name="US DOE Joint Genome Institute (JGI-PGF)"/>
            <person name="Walter F."/>
            <person name="Albersmeier A."/>
            <person name="Kalinowski J."/>
            <person name="Ruckert C."/>
        </authorList>
    </citation>
    <scope>NUCLEOTIDE SEQUENCE [LARGE SCALE GENOMIC DNA]</scope>
    <source>
        <strain evidence="3 4">NBRC 111766</strain>
    </source>
</reference>
<dbReference type="RefSeq" id="WP_284324322.1">
    <property type="nucleotide sequence ID" value="NZ_BSPP01000004.1"/>
</dbReference>
<dbReference type="InterPro" id="IPR050570">
    <property type="entry name" value="Cell_wall_metabolism_enzyme"/>
</dbReference>
<dbReference type="SUPFAM" id="SSF51261">
    <property type="entry name" value="Duplicated hybrid motif"/>
    <property type="match status" value="1"/>
</dbReference>
<feature type="transmembrane region" description="Helical" evidence="1">
    <location>
        <begin position="21"/>
        <end position="45"/>
    </location>
</feature>
<dbReference type="Gene3D" id="1.10.530.10">
    <property type="match status" value="1"/>
</dbReference>
<accession>A0AA37WZG2</accession>
<protein>
    <submittedName>
        <fullName evidence="3">Peptidase M23</fullName>
    </submittedName>
</protein>
<dbReference type="PANTHER" id="PTHR21666">
    <property type="entry name" value="PEPTIDASE-RELATED"/>
    <property type="match status" value="1"/>
</dbReference>
<name>A0AA37WZG2_9RHOB</name>
<dbReference type="AlphaFoldDB" id="A0AA37WZG2"/>
<keyword evidence="1" id="KW-0472">Membrane</keyword>
<organism evidence="3 4">
    <name type="scientific">Cypionkella aquatica</name>
    <dbReference type="NCBI Taxonomy" id="1756042"/>
    <lineage>
        <taxon>Bacteria</taxon>
        <taxon>Pseudomonadati</taxon>
        <taxon>Pseudomonadota</taxon>
        <taxon>Alphaproteobacteria</taxon>
        <taxon>Rhodobacterales</taxon>
        <taxon>Paracoccaceae</taxon>
        <taxon>Cypionkella</taxon>
    </lineage>
</organism>
<dbReference type="Pfam" id="PF01551">
    <property type="entry name" value="Peptidase_M23"/>
    <property type="match status" value="1"/>
</dbReference>
<evidence type="ECO:0000313" key="3">
    <source>
        <dbReference type="EMBL" id="GLS86117.1"/>
    </source>
</evidence>
<dbReference type="Proteomes" id="UP001157355">
    <property type="component" value="Unassembled WGS sequence"/>
</dbReference>
<evidence type="ECO:0000259" key="2">
    <source>
        <dbReference type="Pfam" id="PF01551"/>
    </source>
</evidence>
<proteinExistence type="predicted"/>
<dbReference type="InterPro" id="IPR016047">
    <property type="entry name" value="M23ase_b-sheet_dom"/>
</dbReference>
<dbReference type="SUPFAM" id="SSF53955">
    <property type="entry name" value="Lysozyme-like"/>
    <property type="match status" value="1"/>
</dbReference>
<dbReference type="EMBL" id="BSPP01000004">
    <property type="protein sequence ID" value="GLS86117.1"/>
    <property type="molecule type" value="Genomic_DNA"/>
</dbReference>
<dbReference type="PANTHER" id="PTHR21666:SF270">
    <property type="entry name" value="MUREIN HYDROLASE ACTIVATOR ENVC"/>
    <property type="match status" value="1"/>
</dbReference>
<keyword evidence="1" id="KW-1133">Transmembrane helix</keyword>
<sequence length="752" mass="78603">MDIDPRFKAARDRATQRRRNAVAVPVVLWLAGIVAVCGVAVALYLGGVVTVGTPDNPLEVADDAAPSAYVSAFVDLAGDPMVLRFDAGAAQKTKLLLRPIDIPADRAGDELSLLSDDLITGEEKLITTLPSSREDFAYFQAQRSAPAALPKPQAPSEQPAETVVVADGDASWGENMDGSSAPETYVKTRIENTTSVNFILPEGQRKPPYQDTFLRLKDTTDLTALMVEHGMEAAAAKRFTESAAVLVPEFASLGPGKILAMRAANRSGAMVPVQASLYTKTDYFGSVAVNDAGAVVGSADPWVEEDLFSFAGDQVAADVDTSRKYRMLDAFYSAAIRNGVPSAVVAETIVMMSQAFDMDSFAAPGDKMTLLYSKDPGTGGSGPGQVLYAAIRGEGKVLECHVYKPAGKDEFTCFGPGTSGGGGAAGGGVSLRAGFVTPAKGVLTSRFGPRMHPILKVLKLHKGTDWAAPIGTPVVAAFGGTILVAGDGGSYGNLIKITHPGNLETRYAHLSAFADGIKSGVAVTAGQLIGYIGTTGQSTGPHLHFELYENGTAVDPLAAGAAVVAEGGGSAVEILVDQIIHVESGGNASAKNPLSSATGLGQFIESTWIRMMGQYRPDLASTMTRADLLALRNDPTISREMVTALAREGESYLRARGHDITAGRLYLCHFLGAEGANMVLKAQDDQLVGDVMGAGVIKANPFLAGRTIAYVKEWAELKMGRKGGGSLPAVAATPPEVLAYQKIIAGILGTPI</sequence>
<dbReference type="InterPro" id="IPR023346">
    <property type="entry name" value="Lysozyme-like_dom_sf"/>
</dbReference>
<dbReference type="InterPro" id="IPR011055">
    <property type="entry name" value="Dup_hybrid_motif"/>
</dbReference>
<dbReference type="GO" id="GO:0004222">
    <property type="term" value="F:metalloendopeptidase activity"/>
    <property type="evidence" value="ECO:0007669"/>
    <property type="project" value="TreeGrafter"/>
</dbReference>
<evidence type="ECO:0000313" key="4">
    <source>
        <dbReference type="Proteomes" id="UP001157355"/>
    </source>
</evidence>